<dbReference type="SUPFAM" id="SSF158702">
    <property type="entry name" value="Sec63 N-terminal domain-like"/>
    <property type="match status" value="1"/>
</dbReference>
<dbReference type="PROSITE" id="PS50076">
    <property type="entry name" value="DNAJ_2"/>
    <property type="match status" value="1"/>
</dbReference>
<comment type="subcellular location">
    <subcellularLocation>
        <location evidence="1">Endoplasmic reticulum membrane</location>
        <topology evidence="1">Multi-pass membrane protein</topology>
    </subcellularLocation>
</comment>
<dbReference type="Gene3D" id="1.10.287.110">
    <property type="entry name" value="DnaJ domain"/>
    <property type="match status" value="1"/>
</dbReference>
<dbReference type="SUPFAM" id="SSF81296">
    <property type="entry name" value="E set domains"/>
    <property type="match status" value="1"/>
</dbReference>
<evidence type="ECO:0000259" key="11">
    <source>
        <dbReference type="PROSITE" id="PS50076"/>
    </source>
</evidence>
<keyword evidence="8" id="KW-0143">Chaperone</keyword>
<dbReference type="GO" id="GO:0006614">
    <property type="term" value="P:SRP-dependent cotranslational protein targeting to membrane"/>
    <property type="evidence" value="ECO:0007669"/>
    <property type="project" value="TreeGrafter"/>
</dbReference>
<evidence type="ECO:0000256" key="1">
    <source>
        <dbReference type="ARBA" id="ARBA00004477"/>
    </source>
</evidence>
<keyword evidence="5" id="KW-0653">Protein transport</keyword>
<dbReference type="Pfam" id="PF02889">
    <property type="entry name" value="Sec63"/>
    <property type="match status" value="1"/>
</dbReference>
<dbReference type="InterPro" id="IPR035892">
    <property type="entry name" value="C2_domain_sf"/>
</dbReference>
<dbReference type="GO" id="GO:0008320">
    <property type="term" value="F:protein transmembrane transporter activity"/>
    <property type="evidence" value="ECO:0007669"/>
    <property type="project" value="TreeGrafter"/>
</dbReference>
<feature type="transmembrane region" description="Helical" evidence="10">
    <location>
        <begin position="15"/>
        <end position="34"/>
    </location>
</feature>
<feature type="transmembrane region" description="Helical" evidence="10">
    <location>
        <begin position="191"/>
        <end position="214"/>
    </location>
</feature>
<proteinExistence type="predicted"/>
<keyword evidence="13" id="KW-1185">Reference proteome</keyword>
<evidence type="ECO:0000256" key="5">
    <source>
        <dbReference type="ARBA" id="ARBA00022927"/>
    </source>
</evidence>
<reference evidence="12" key="1">
    <citation type="submission" date="2022-11" db="UniProtKB">
        <authorList>
            <consortium name="EnsemblMetazoa"/>
        </authorList>
    </citation>
    <scope>IDENTIFICATION</scope>
</reference>
<dbReference type="OrthoDB" id="1734229at2759"/>
<dbReference type="GeneID" id="119730250"/>
<dbReference type="InterPro" id="IPR036869">
    <property type="entry name" value="J_dom_sf"/>
</dbReference>
<keyword evidence="4" id="KW-0256">Endoplasmic reticulum</keyword>
<dbReference type="GO" id="GO:0006620">
    <property type="term" value="P:post-translational protein targeting to endoplasmic reticulum membrane"/>
    <property type="evidence" value="ECO:0007669"/>
    <property type="project" value="TreeGrafter"/>
</dbReference>
<dbReference type="PANTHER" id="PTHR24075">
    <property type="entry name" value="SEC63 DOMAIN-CONTAINING"/>
    <property type="match status" value="1"/>
</dbReference>
<keyword evidence="6 10" id="KW-1133">Transmembrane helix</keyword>
<feature type="compositionally biased region" description="Low complexity" evidence="9">
    <location>
        <begin position="539"/>
        <end position="550"/>
    </location>
</feature>
<dbReference type="OMA" id="RAILHAH"/>
<feature type="compositionally biased region" description="Basic residues" evidence="9">
    <location>
        <begin position="506"/>
        <end position="538"/>
    </location>
</feature>
<dbReference type="InterPro" id="IPR014756">
    <property type="entry name" value="Ig_E-set"/>
</dbReference>
<dbReference type="GO" id="GO:0003723">
    <property type="term" value="F:RNA binding"/>
    <property type="evidence" value="ECO:0007669"/>
    <property type="project" value="TreeGrafter"/>
</dbReference>
<dbReference type="Gene3D" id="1.10.150.20">
    <property type="entry name" value="5' to 3' exonuclease, C-terminal subdomain"/>
    <property type="match status" value="1"/>
</dbReference>
<keyword evidence="3 10" id="KW-0812">Transmembrane</keyword>
<name>A0A914A5H9_PATMI</name>
<evidence type="ECO:0000256" key="9">
    <source>
        <dbReference type="SAM" id="MobiDB-lite"/>
    </source>
</evidence>
<dbReference type="AlphaFoldDB" id="A0A914A5H9"/>
<dbReference type="PANTHER" id="PTHR24075:SF0">
    <property type="entry name" value="TRANSLOCATION PROTEIN SEC63 HOMOLOG"/>
    <property type="match status" value="1"/>
</dbReference>
<keyword evidence="2" id="KW-0813">Transport</keyword>
<protein>
    <recommendedName>
        <fullName evidence="11">J domain-containing protein</fullName>
    </recommendedName>
</protein>
<dbReference type="InterPro" id="IPR001623">
    <property type="entry name" value="DnaJ_domain"/>
</dbReference>
<feature type="region of interest" description="Disordered" evidence="9">
    <location>
        <begin position="728"/>
        <end position="762"/>
    </location>
</feature>
<dbReference type="Gene3D" id="1.10.3380.10">
    <property type="entry name" value="Sec63 N-terminal domain-like domain"/>
    <property type="match status" value="1"/>
</dbReference>
<dbReference type="SMART" id="SM00271">
    <property type="entry name" value="DnaJ"/>
    <property type="match status" value="1"/>
</dbReference>
<keyword evidence="7 10" id="KW-0472">Membrane</keyword>
<evidence type="ECO:0000256" key="6">
    <source>
        <dbReference type="ARBA" id="ARBA00022989"/>
    </source>
</evidence>
<dbReference type="EnsemblMetazoa" id="XM_038203057.1">
    <property type="protein sequence ID" value="XP_038058985.1"/>
    <property type="gene ID" value="LOC119730250"/>
</dbReference>
<dbReference type="SUPFAM" id="SSF46565">
    <property type="entry name" value="Chaperone J-domain"/>
    <property type="match status" value="1"/>
</dbReference>
<feature type="domain" description="J" evidence="11">
    <location>
        <begin position="105"/>
        <end position="166"/>
    </location>
</feature>
<dbReference type="GO" id="GO:0031207">
    <property type="term" value="C:Sec62/Sec63 complex"/>
    <property type="evidence" value="ECO:0007669"/>
    <property type="project" value="TreeGrafter"/>
</dbReference>
<dbReference type="Proteomes" id="UP000887568">
    <property type="component" value="Unplaced"/>
</dbReference>
<evidence type="ECO:0000256" key="8">
    <source>
        <dbReference type="ARBA" id="ARBA00023186"/>
    </source>
</evidence>
<evidence type="ECO:0000256" key="2">
    <source>
        <dbReference type="ARBA" id="ARBA00022448"/>
    </source>
</evidence>
<feature type="transmembrane region" description="Helical" evidence="10">
    <location>
        <begin position="74"/>
        <end position="92"/>
    </location>
</feature>
<sequence length="762" mass="87199">MAAQFEYDESGGTSLYFLVSFYALVLFPVTYYLWPSKPKKDDPQKLKKQCQCDPCEIKRAILQAQKPTQRLRHAFKWLFLFGAWALFIYLAIQASQVERDHIEYDPYDILELDRGASQAEIKRKYRLLTKTKHPDKGGDPVEFIRIAKAYAALTNDESRENWEKFGNPDGPTATSFGIALPAWIVDQNNSILVLGIYGLAFMVILPIAVGTWWYRSIRYSAVEVLLDTSQLFLHFIYKTPCLNLKRALMILSGSFEFEEKHNNEIVLRPSDNEELPPLMREFDSEYGKKSKEKPFVYPYSRKARILLYAHLARTDLPPDTLEVDKRYIINKCPQLIQEMVNTASQLVTWKNYGRVAKEPRLESIEFLMRQSPMIVQACWDKAPLLQLPHFTEDTLRKKRHIKTLGQFVKMKDVDRRNILRHLHEKQYQDIMNVLKSLPRLDADVELEVLADDDKKTITAGSLVTATVTLRRGTFQVSEQEVNGAIEAVEEVEETHEEEKTDSPLPHKPKTHVWEKHRKKKGKGGGGGPKHKPNKKAATKKAAPATAATGKAAEDSPQHNGKGAANHVSNNTKGAIQDIAVSKDSGDSGSESDNEQEDNSKNSGSEDNLSSDGGEQEEEEWERLQSGITRKEKVLEGTSKVSHEVHAPYFPEVKQEWWWIYLADRKTHRIVTLPQMVYDLVDEKDVELKFPAPHKGLYQYQLCVRSDSYLDVDYIKTIKVDVKEAKKMEETHPQWDISDDEEKEEGDSDVSDYTTDDEGSDEE</sequence>
<dbReference type="Pfam" id="PF00226">
    <property type="entry name" value="DnaJ"/>
    <property type="match status" value="1"/>
</dbReference>
<dbReference type="RefSeq" id="XP_038058985.1">
    <property type="nucleotide sequence ID" value="XM_038203057.1"/>
</dbReference>
<evidence type="ECO:0000313" key="13">
    <source>
        <dbReference type="Proteomes" id="UP000887568"/>
    </source>
</evidence>
<evidence type="ECO:0000256" key="4">
    <source>
        <dbReference type="ARBA" id="ARBA00022824"/>
    </source>
</evidence>
<evidence type="ECO:0000256" key="7">
    <source>
        <dbReference type="ARBA" id="ARBA00023136"/>
    </source>
</evidence>
<dbReference type="CDD" id="cd06257">
    <property type="entry name" value="DnaJ"/>
    <property type="match status" value="1"/>
</dbReference>
<feature type="compositionally biased region" description="Acidic residues" evidence="9">
    <location>
        <begin position="736"/>
        <end position="762"/>
    </location>
</feature>
<feature type="region of interest" description="Disordered" evidence="9">
    <location>
        <begin position="491"/>
        <end position="628"/>
    </location>
</feature>
<evidence type="ECO:0000256" key="10">
    <source>
        <dbReference type="SAM" id="Phobius"/>
    </source>
</evidence>
<evidence type="ECO:0000313" key="12">
    <source>
        <dbReference type="EnsemblMetazoa" id="XP_038058985.1"/>
    </source>
</evidence>
<dbReference type="SMART" id="SM00973">
    <property type="entry name" value="Sec63"/>
    <property type="match status" value="1"/>
</dbReference>
<dbReference type="InterPro" id="IPR004179">
    <property type="entry name" value="Sec63-dom"/>
</dbReference>
<evidence type="ECO:0000256" key="3">
    <source>
        <dbReference type="ARBA" id="ARBA00022692"/>
    </source>
</evidence>
<accession>A0A914A5H9</accession>
<dbReference type="Gene3D" id="2.60.40.150">
    <property type="entry name" value="C2 domain"/>
    <property type="match status" value="1"/>
</dbReference>
<organism evidence="12 13">
    <name type="scientific">Patiria miniata</name>
    <name type="common">Bat star</name>
    <name type="synonym">Asterina miniata</name>
    <dbReference type="NCBI Taxonomy" id="46514"/>
    <lineage>
        <taxon>Eukaryota</taxon>
        <taxon>Metazoa</taxon>
        <taxon>Echinodermata</taxon>
        <taxon>Eleutherozoa</taxon>
        <taxon>Asterozoa</taxon>
        <taxon>Asteroidea</taxon>
        <taxon>Valvatacea</taxon>
        <taxon>Valvatida</taxon>
        <taxon>Asterinidae</taxon>
        <taxon>Patiria</taxon>
    </lineage>
</organism>